<evidence type="ECO:0000259" key="20">
    <source>
        <dbReference type="PROSITE" id="PS51194"/>
    </source>
</evidence>
<evidence type="ECO:0000256" key="2">
    <source>
        <dbReference type="ARBA" id="ARBA00004123"/>
    </source>
</evidence>
<dbReference type="Pfam" id="PF00270">
    <property type="entry name" value="DEAD"/>
    <property type="match status" value="1"/>
</dbReference>
<keyword evidence="10" id="KW-0539">Nucleus</keyword>
<evidence type="ECO:0000256" key="16">
    <source>
        <dbReference type="ARBA" id="ARBA00076271"/>
    </source>
</evidence>
<comment type="catalytic activity">
    <reaction evidence="11">
        <text>Couples ATP hydrolysis with the unwinding of duplex DNA by translocating in the 3'-5' direction.</text>
        <dbReference type="EC" id="5.6.2.4"/>
    </reaction>
</comment>
<gene>
    <name evidence="21" type="primary">him-6</name>
    <name evidence="21" type="ORF">T4C_6835</name>
</gene>
<evidence type="ECO:0000256" key="15">
    <source>
        <dbReference type="ARBA" id="ARBA00076065"/>
    </source>
</evidence>
<dbReference type="GO" id="GO:0000724">
    <property type="term" value="P:double-strand break repair via homologous recombination"/>
    <property type="evidence" value="ECO:0007669"/>
    <property type="project" value="TreeGrafter"/>
</dbReference>
<dbReference type="Pfam" id="PF00271">
    <property type="entry name" value="Helicase_C"/>
    <property type="match status" value="1"/>
</dbReference>
<dbReference type="GO" id="GO:0016787">
    <property type="term" value="F:hydrolase activity"/>
    <property type="evidence" value="ECO:0007669"/>
    <property type="project" value="UniProtKB-KW"/>
</dbReference>
<dbReference type="InterPro" id="IPR002464">
    <property type="entry name" value="DNA/RNA_helicase_DEAH_CS"/>
</dbReference>
<evidence type="ECO:0000256" key="5">
    <source>
        <dbReference type="ARBA" id="ARBA00022801"/>
    </source>
</evidence>
<dbReference type="SUPFAM" id="SSF47819">
    <property type="entry name" value="HRDC-like"/>
    <property type="match status" value="1"/>
</dbReference>
<dbReference type="Pfam" id="PF09382">
    <property type="entry name" value="RQC"/>
    <property type="match status" value="1"/>
</dbReference>
<dbReference type="GO" id="GO:0007131">
    <property type="term" value="P:reciprocal meiotic recombination"/>
    <property type="evidence" value="ECO:0007669"/>
    <property type="project" value="UniProtKB-ARBA"/>
</dbReference>
<dbReference type="InterPro" id="IPR032284">
    <property type="entry name" value="RecQ_Zn-bd"/>
</dbReference>
<evidence type="ECO:0000256" key="1">
    <source>
        <dbReference type="ARBA" id="ARBA00001947"/>
    </source>
</evidence>
<dbReference type="PROSITE" id="PS50967">
    <property type="entry name" value="HRDC"/>
    <property type="match status" value="1"/>
</dbReference>
<dbReference type="SMART" id="SM00341">
    <property type="entry name" value="HRDC"/>
    <property type="match status" value="1"/>
</dbReference>
<feature type="domain" description="Helicase ATP-binding" evidence="19">
    <location>
        <begin position="429"/>
        <end position="598"/>
    </location>
</feature>
<evidence type="ECO:0000256" key="14">
    <source>
        <dbReference type="ARBA" id="ARBA00049360"/>
    </source>
</evidence>
<evidence type="ECO:0000256" key="7">
    <source>
        <dbReference type="ARBA" id="ARBA00022840"/>
    </source>
</evidence>
<evidence type="ECO:0000256" key="9">
    <source>
        <dbReference type="ARBA" id="ARBA00023235"/>
    </source>
</evidence>
<dbReference type="FunFam" id="3.40.50.300:FF:000340">
    <property type="entry name" value="Bloom syndrome, RecQ helicase"/>
    <property type="match status" value="1"/>
</dbReference>
<dbReference type="GO" id="GO:0005694">
    <property type="term" value="C:chromosome"/>
    <property type="evidence" value="ECO:0007669"/>
    <property type="project" value="TreeGrafter"/>
</dbReference>
<dbReference type="InterPro" id="IPR011545">
    <property type="entry name" value="DEAD/DEAH_box_helicase_dom"/>
</dbReference>
<dbReference type="SMART" id="SM00487">
    <property type="entry name" value="DEXDc"/>
    <property type="match status" value="1"/>
</dbReference>
<dbReference type="SMART" id="SM00956">
    <property type="entry name" value="RQC"/>
    <property type="match status" value="1"/>
</dbReference>
<dbReference type="GO" id="GO:0043138">
    <property type="term" value="F:3'-5' DNA helicase activity"/>
    <property type="evidence" value="ECO:0007669"/>
    <property type="project" value="UniProtKB-EC"/>
</dbReference>
<dbReference type="InterPro" id="IPR004589">
    <property type="entry name" value="DNA_helicase_ATP-dep_RecQ"/>
</dbReference>
<evidence type="ECO:0000256" key="12">
    <source>
        <dbReference type="ARBA" id="ARBA00034808"/>
    </source>
</evidence>
<dbReference type="Proteomes" id="UP000054826">
    <property type="component" value="Unassembled WGS sequence"/>
</dbReference>
<dbReference type="SUPFAM" id="SSF46785">
    <property type="entry name" value="Winged helix' DNA-binding domain"/>
    <property type="match status" value="1"/>
</dbReference>
<dbReference type="Gene3D" id="1.10.10.10">
    <property type="entry name" value="Winged helix-like DNA-binding domain superfamily/Winged helix DNA-binding domain"/>
    <property type="match status" value="1"/>
</dbReference>
<comment type="cofactor">
    <cofactor evidence="1">
        <name>Zn(2+)</name>
        <dbReference type="ChEBI" id="CHEBI:29105"/>
    </cofactor>
</comment>
<evidence type="ECO:0000256" key="4">
    <source>
        <dbReference type="ARBA" id="ARBA00022741"/>
    </source>
</evidence>
<evidence type="ECO:0000256" key="3">
    <source>
        <dbReference type="ARBA" id="ARBA00005446"/>
    </source>
</evidence>
<dbReference type="GO" id="GO:0005737">
    <property type="term" value="C:cytoplasm"/>
    <property type="evidence" value="ECO:0007669"/>
    <property type="project" value="TreeGrafter"/>
</dbReference>
<feature type="compositionally biased region" description="Basic residues" evidence="17">
    <location>
        <begin position="1105"/>
        <end position="1126"/>
    </location>
</feature>
<feature type="compositionally biased region" description="Low complexity" evidence="17">
    <location>
        <begin position="338"/>
        <end position="349"/>
    </location>
</feature>
<dbReference type="InterPro" id="IPR018982">
    <property type="entry name" value="RQC_domain"/>
</dbReference>
<dbReference type="InterPro" id="IPR036390">
    <property type="entry name" value="WH_DNA-bd_sf"/>
</dbReference>
<dbReference type="EMBL" id="JYDV01000081">
    <property type="protein sequence ID" value="KRZ35981.1"/>
    <property type="molecule type" value="Genomic_DNA"/>
</dbReference>
<dbReference type="InterPro" id="IPR014001">
    <property type="entry name" value="Helicase_ATP-bd"/>
</dbReference>
<dbReference type="InterPro" id="IPR001650">
    <property type="entry name" value="Helicase_C-like"/>
</dbReference>
<evidence type="ECO:0000256" key="13">
    <source>
        <dbReference type="ARBA" id="ARBA00044542"/>
    </source>
</evidence>
<evidence type="ECO:0000259" key="18">
    <source>
        <dbReference type="PROSITE" id="PS50967"/>
    </source>
</evidence>
<keyword evidence="7" id="KW-0067">ATP-binding</keyword>
<feature type="region of interest" description="Disordered" evidence="17">
    <location>
        <begin position="325"/>
        <end position="350"/>
    </location>
</feature>
<keyword evidence="8" id="KW-0238">DNA-binding</keyword>
<dbReference type="AlphaFoldDB" id="A0A0V1JM96"/>
<dbReference type="Pfam" id="PF00570">
    <property type="entry name" value="HRDC"/>
    <property type="match status" value="1"/>
</dbReference>
<proteinExistence type="inferred from homology"/>
<comment type="subcellular location">
    <subcellularLocation>
        <location evidence="2">Nucleus</location>
    </subcellularLocation>
</comment>
<evidence type="ECO:0000256" key="6">
    <source>
        <dbReference type="ARBA" id="ARBA00022806"/>
    </source>
</evidence>
<evidence type="ECO:0000313" key="21">
    <source>
        <dbReference type="EMBL" id="KRZ35981.1"/>
    </source>
</evidence>
<sequence>LNMSGRRFKFKKICDLQAKVVVSTPVLPATRAISTSSPTRLGNKSAFSNGTCASSSGTLCTSTAVVGGGFNSRKLQLPTGDATVFQNSTNTLALELDGQDDDIFQDVPFADSFPDDDATFPTTVASGQSKVENSCAIPQRLIDEFENEDEDDFLLLADRTTRSNFASVSNTSADLSSNSEFGRFGSPELGCFTSTPKVRCRGSKCTTPSSKTKCSKSSKSISKEEEKVEFVVQSGEEISIEKVTAFVVEDRDVIRSVEKDSADSAVELEKRLNILSVVICNLLEKSAIPKIANLLPESWRDVYQSAALMRKKLIARRRSLVKRSSCGKVQHQEKQQQEKQQQQQQQQQQSPYFSEILPTTSGTVGEKPFQTTESPCQPKLGAHGKFRSFVRDDSSDFEHSNFEHSPAASRALDRVFGFRSFRHKQLAAVNAILLNYDCFILMPTGAGKSLCYQLPAVIDAGVTVVVSPLKSLIEDQVHKLNELQVPALALCGDVPVSQLSLKSTTAVKLVYVTPERLSASSKLLELLDNLYQRRLLSRFVIDEAHCVSQWGHDFRPDYKRLFLLRQRYVGVPIVALTATATPKILVDTKKQLNMPQAKLFISSFVRSNLSYKVFEKDNKCLQTIVSLLKGIYANSSGIIYCLSRKECESVANLLVSHGIRAEPYHAGQADSRRSKVQRDWICGNVLVICATIAFGMGIDKPDVRFVIHHSMPKSVEGYYQETGRAGRDGLPAHCLLFYSYHDSVRLRKLMESEMSASKGTTVLEMHRRNLLEMVAYGENVGVCRRKLLVEHFGEIYDSAVCKANLATACDVCKRRHSPSLFDLTNDCRLLVETYRAMRRDPRRRVTLKQLADVYRGAQTKGVYAAGDSRLPVYGRGAGLGSKGALRVLHHLVCEGVFVEQLCTTASEHVVSYLQLGPMADRLVSGDKKVHVYLETTISGSGQQQQQQEFLTAVTEGMMAMEKNRFKHADISERCLQTLNKLLCEMAERENLPNRNAILNAEALNQIAGWLPRTQSELLTVDTMTEAKLLKYGPLLMRALEPFWEEVDRRESERMTTELAVLDSVVDMSAAFGVRPLDPSPLTSAPRKRVWTKSASNRRSAGKTTAHGRKRATSKARRTATKAKRVKTLPLVHIR</sequence>
<feature type="non-terminal residue" evidence="21">
    <location>
        <position position="1"/>
    </location>
</feature>
<dbReference type="GO" id="GO:0005634">
    <property type="term" value="C:nucleus"/>
    <property type="evidence" value="ECO:0007669"/>
    <property type="project" value="UniProtKB-SubCell"/>
</dbReference>
<dbReference type="PROSITE" id="PS51192">
    <property type="entry name" value="HELICASE_ATP_BIND_1"/>
    <property type="match status" value="1"/>
</dbReference>
<keyword evidence="6" id="KW-0347">Helicase</keyword>
<reference evidence="21 22" key="1">
    <citation type="submission" date="2015-01" db="EMBL/GenBank/DDBJ databases">
        <title>Evolution of Trichinella species and genotypes.</title>
        <authorList>
            <person name="Korhonen P.K."/>
            <person name="Edoardo P."/>
            <person name="Giuseppe L.R."/>
            <person name="Gasser R.B."/>
        </authorList>
    </citation>
    <scope>NUCLEOTIDE SEQUENCE [LARGE SCALE GENOMIC DNA]</scope>
    <source>
        <strain evidence="21">ISS176</strain>
    </source>
</reference>
<dbReference type="InterPro" id="IPR002121">
    <property type="entry name" value="HRDC_dom"/>
</dbReference>
<feature type="compositionally biased region" description="Polar residues" evidence="17">
    <location>
        <begin position="1092"/>
        <end position="1102"/>
    </location>
</feature>
<dbReference type="PANTHER" id="PTHR13710:SF153">
    <property type="entry name" value="RECQ-LIKE DNA HELICASE BLM"/>
    <property type="match status" value="1"/>
</dbReference>
<keyword evidence="5" id="KW-0378">Hydrolase</keyword>
<dbReference type="PANTHER" id="PTHR13710">
    <property type="entry name" value="DNA HELICASE RECQ FAMILY MEMBER"/>
    <property type="match status" value="1"/>
</dbReference>
<dbReference type="PROSITE" id="PS51194">
    <property type="entry name" value="HELICASE_CTER"/>
    <property type="match status" value="1"/>
</dbReference>
<dbReference type="InterPro" id="IPR044876">
    <property type="entry name" value="HRDC_dom_sf"/>
</dbReference>
<dbReference type="InterPro" id="IPR027417">
    <property type="entry name" value="P-loop_NTPase"/>
</dbReference>
<dbReference type="Gene3D" id="1.10.150.80">
    <property type="entry name" value="HRDC domain"/>
    <property type="match status" value="1"/>
</dbReference>
<dbReference type="InterPro" id="IPR010997">
    <property type="entry name" value="HRDC-like_sf"/>
</dbReference>
<comment type="caution">
    <text evidence="21">The sequence shown here is derived from an EMBL/GenBank/DDBJ whole genome shotgun (WGS) entry which is preliminary data.</text>
</comment>
<keyword evidence="9" id="KW-0413">Isomerase</keyword>
<dbReference type="GO" id="GO:0003677">
    <property type="term" value="F:DNA binding"/>
    <property type="evidence" value="ECO:0007669"/>
    <property type="project" value="UniProtKB-KW"/>
</dbReference>
<feature type="domain" description="HRDC" evidence="18">
    <location>
        <begin position="968"/>
        <end position="1049"/>
    </location>
</feature>
<dbReference type="GO" id="GO:0005524">
    <property type="term" value="F:ATP binding"/>
    <property type="evidence" value="ECO:0007669"/>
    <property type="project" value="UniProtKB-KW"/>
</dbReference>
<dbReference type="SMART" id="SM00490">
    <property type="entry name" value="HELICc"/>
    <property type="match status" value="1"/>
</dbReference>
<dbReference type="CDD" id="cd18794">
    <property type="entry name" value="SF2_C_RecQ"/>
    <property type="match status" value="1"/>
</dbReference>
<evidence type="ECO:0000313" key="22">
    <source>
        <dbReference type="Proteomes" id="UP000054826"/>
    </source>
</evidence>
<keyword evidence="4" id="KW-0547">Nucleotide-binding</keyword>
<dbReference type="EC" id="5.6.2.4" evidence="12"/>
<comment type="catalytic activity">
    <reaction evidence="14">
        <text>ATP + H2O = ADP + phosphate + H(+)</text>
        <dbReference type="Rhea" id="RHEA:13065"/>
        <dbReference type="ChEBI" id="CHEBI:15377"/>
        <dbReference type="ChEBI" id="CHEBI:15378"/>
        <dbReference type="ChEBI" id="CHEBI:30616"/>
        <dbReference type="ChEBI" id="CHEBI:43474"/>
        <dbReference type="ChEBI" id="CHEBI:456216"/>
    </reaction>
</comment>
<dbReference type="Gene3D" id="3.40.50.300">
    <property type="entry name" value="P-loop containing nucleotide triphosphate hydrolases"/>
    <property type="match status" value="2"/>
</dbReference>
<comment type="similarity">
    <text evidence="3">Belongs to the helicase family. RecQ subfamily.</text>
</comment>
<dbReference type="GO" id="GO:0009378">
    <property type="term" value="F:four-way junction helicase activity"/>
    <property type="evidence" value="ECO:0007669"/>
    <property type="project" value="TreeGrafter"/>
</dbReference>
<accession>A0A0V1JM96</accession>
<dbReference type="PROSITE" id="PS00690">
    <property type="entry name" value="DEAH_ATP_HELICASE"/>
    <property type="match status" value="1"/>
</dbReference>
<evidence type="ECO:0000256" key="10">
    <source>
        <dbReference type="ARBA" id="ARBA00023242"/>
    </source>
</evidence>
<dbReference type="NCBIfam" id="TIGR00614">
    <property type="entry name" value="recQ_fam"/>
    <property type="match status" value="1"/>
</dbReference>
<evidence type="ECO:0000256" key="11">
    <source>
        <dbReference type="ARBA" id="ARBA00034617"/>
    </source>
</evidence>
<name>A0A0V1JM96_TRIPS</name>
<dbReference type="InterPro" id="IPR036388">
    <property type="entry name" value="WH-like_DNA-bd_sf"/>
</dbReference>
<dbReference type="Pfam" id="PF16124">
    <property type="entry name" value="RecQ_Zn_bind"/>
    <property type="match status" value="1"/>
</dbReference>
<feature type="domain" description="Helicase C-terminal" evidence="20">
    <location>
        <begin position="623"/>
        <end position="771"/>
    </location>
</feature>
<feature type="region of interest" description="Disordered" evidence="17">
    <location>
        <begin position="1078"/>
        <end position="1134"/>
    </location>
</feature>
<protein>
    <recommendedName>
        <fullName evidence="12">DNA 3'-5' helicase</fullName>
        <ecNumber evidence="12">5.6.2.4</ecNumber>
    </recommendedName>
    <alternativeName>
        <fullName evidence="15">Bloom syndrome protein homolog</fullName>
    </alternativeName>
    <alternativeName>
        <fullName evidence="13">DNA 3'-5' helicase BLM</fullName>
    </alternativeName>
    <alternativeName>
        <fullName evidence="16">RecQ helicase homolog</fullName>
    </alternativeName>
</protein>
<evidence type="ECO:0000256" key="8">
    <source>
        <dbReference type="ARBA" id="ARBA00023125"/>
    </source>
</evidence>
<evidence type="ECO:0000256" key="17">
    <source>
        <dbReference type="SAM" id="MobiDB-lite"/>
    </source>
</evidence>
<dbReference type="SUPFAM" id="SSF52540">
    <property type="entry name" value="P-loop containing nucleoside triphosphate hydrolases"/>
    <property type="match status" value="1"/>
</dbReference>
<evidence type="ECO:0000259" key="19">
    <source>
        <dbReference type="PROSITE" id="PS51192"/>
    </source>
</evidence>
<dbReference type="GO" id="GO:0006260">
    <property type="term" value="P:DNA replication"/>
    <property type="evidence" value="ECO:0007669"/>
    <property type="project" value="InterPro"/>
</dbReference>
<organism evidence="21 22">
    <name type="scientific">Trichinella pseudospiralis</name>
    <name type="common">Parasitic roundworm</name>
    <dbReference type="NCBI Taxonomy" id="6337"/>
    <lineage>
        <taxon>Eukaryota</taxon>
        <taxon>Metazoa</taxon>
        <taxon>Ecdysozoa</taxon>
        <taxon>Nematoda</taxon>
        <taxon>Enoplea</taxon>
        <taxon>Dorylaimia</taxon>
        <taxon>Trichinellida</taxon>
        <taxon>Trichinellidae</taxon>
        <taxon>Trichinella</taxon>
    </lineage>
</organism>
<dbReference type="FunFam" id="3.40.50.300:FF:000296">
    <property type="entry name" value="ATP-dependent DNA helicase RecQ"/>
    <property type="match status" value="1"/>
</dbReference>